<comment type="similarity">
    <text evidence="1 6">Belongs to the MsrB Met sulfoxide reductase family.</text>
</comment>
<accession>A0A1Y5I9K6</accession>
<evidence type="ECO:0000256" key="3">
    <source>
        <dbReference type="ARBA" id="ARBA00022833"/>
    </source>
</evidence>
<comment type="function">
    <text evidence="6">Catalyzes the reduction of methionine sulfoxide (MetSO) to methionine in proteins. Plays a protective role against oxidative stress by restoring activity to proteins that have been inactivated by methionine oxidation. MSRB family specifically reduces the MetSO R-enantiomer.</text>
</comment>
<keyword evidence="3 6" id="KW-0862">Zinc</keyword>
<dbReference type="InterPro" id="IPR002579">
    <property type="entry name" value="Met_Sox_Rdtase_MsrB_dom"/>
</dbReference>
<dbReference type="Proteomes" id="UP000195557">
    <property type="component" value="Unassembled WGS sequence"/>
</dbReference>
<reference evidence="8" key="1">
    <citation type="submission" date="2017-04" db="EMBL/GenBank/DDBJ databases">
        <title>Population genomics of picophytoplankton unveils novel chromosome hypervariability.</title>
        <authorList>
            <consortium name="DOE Joint Genome Institute"/>
            <person name="Blanc-Mathieu R."/>
            <person name="Krasovec M."/>
            <person name="Hebrard M."/>
            <person name="Yau S."/>
            <person name="Desgranges E."/>
            <person name="Martin J."/>
            <person name="Schackwitz W."/>
            <person name="Kuo A."/>
            <person name="Salin G."/>
            <person name="Donnadieu C."/>
            <person name="Desdevises Y."/>
            <person name="Sanchez-Ferandin S."/>
            <person name="Moreau H."/>
            <person name="Rivals E."/>
            <person name="Grigoriev I.V."/>
            <person name="Grimsley N."/>
            <person name="Eyre-Walker A."/>
            <person name="Piganeau G."/>
        </authorList>
    </citation>
    <scope>NUCLEOTIDE SEQUENCE [LARGE SCALE GENOMIC DNA]</scope>
    <source>
        <strain evidence="8">RCC 1115</strain>
    </source>
</reference>
<dbReference type="EC" id="1.8.4.12" evidence="6"/>
<evidence type="ECO:0000313" key="8">
    <source>
        <dbReference type="EMBL" id="OUS46249.1"/>
    </source>
</evidence>
<name>A0A1Y5I9K6_OSTTA</name>
<dbReference type="EMBL" id="KZ155784">
    <property type="protein sequence ID" value="OUS46249.1"/>
    <property type="molecule type" value="Genomic_DNA"/>
</dbReference>
<dbReference type="GO" id="GO:0046872">
    <property type="term" value="F:metal ion binding"/>
    <property type="evidence" value="ECO:0007669"/>
    <property type="project" value="UniProtKB-KW"/>
</dbReference>
<gene>
    <name evidence="8" type="ORF">BE221DRAFT_75064</name>
</gene>
<evidence type="ECO:0000256" key="4">
    <source>
        <dbReference type="ARBA" id="ARBA00023002"/>
    </source>
</evidence>
<comment type="cofactor">
    <cofactor evidence="6">
        <name>Zn(2+)</name>
        <dbReference type="ChEBI" id="CHEBI:29105"/>
    </cofactor>
    <text evidence="6">Binds 1 zinc ion per subunit.</text>
</comment>
<dbReference type="PROSITE" id="PS51790">
    <property type="entry name" value="MSRB"/>
    <property type="match status" value="1"/>
</dbReference>
<dbReference type="Gene3D" id="2.170.150.20">
    <property type="entry name" value="Peptide methionine sulfoxide reductase"/>
    <property type="match status" value="1"/>
</dbReference>
<proteinExistence type="inferred from homology"/>
<keyword evidence="2 6" id="KW-0479">Metal-binding</keyword>
<dbReference type="PANTHER" id="PTHR10173:SF57">
    <property type="entry name" value="PEPTIDE-METHIONINE (R)-S-OXIDE REDUCTASE"/>
    <property type="match status" value="1"/>
</dbReference>
<evidence type="ECO:0000256" key="1">
    <source>
        <dbReference type="ARBA" id="ARBA00007174"/>
    </source>
</evidence>
<organism evidence="8">
    <name type="scientific">Ostreococcus tauri</name>
    <name type="common">Marine green alga</name>
    <dbReference type="NCBI Taxonomy" id="70448"/>
    <lineage>
        <taxon>Eukaryota</taxon>
        <taxon>Viridiplantae</taxon>
        <taxon>Chlorophyta</taxon>
        <taxon>Mamiellophyceae</taxon>
        <taxon>Mamiellales</taxon>
        <taxon>Bathycoccaceae</taxon>
        <taxon>Ostreococcus</taxon>
    </lineage>
</organism>
<keyword evidence="4 6" id="KW-0560">Oxidoreductase</keyword>
<dbReference type="AlphaFoldDB" id="A0A1Y5I9K6"/>
<sequence>MSAVPLKVSSTGCVAFYAPKLTSKRAQRRADIVRTRAECDDVTKPSEASSMDDSRRTLSRRPLIVLPLAMASVSTARGTAHASEFATPEAMAVLERKGPIAYSDEEWKQRLEPFSYKVLRKEATERPFSSELNKEKRVGTFLCAGCGTPLFDSRAKYDSGTGWPSFYEPLPGAVMEVPDFSIMFLPRSEIRCKACQGHLGHVFEDGPPPTGLRYCMNGAAMRFEPEQSA</sequence>
<dbReference type="GO" id="GO:0033743">
    <property type="term" value="F:peptide-methionine (R)-S-oxide reductase activity"/>
    <property type="evidence" value="ECO:0007669"/>
    <property type="project" value="UniProtKB-EC"/>
</dbReference>
<dbReference type="InterPro" id="IPR011057">
    <property type="entry name" value="Mss4-like_sf"/>
</dbReference>
<protein>
    <recommendedName>
        <fullName evidence="6">Peptide-methionine (R)-S-oxide reductase</fullName>
        <ecNumber evidence="6">1.8.4.12</ecNumber>
    </recommendedName>
</protein>
<dbReference type="eggNOG" id="KOG0856">
    <property type="taxonomic scope" value="Eukaryota"/>
</dbReference>
<dbReference type="FunFam" id="2.170.150.20:FF:000001">
    <property type="entry name" value="Peptide methionine sulfoxide reductase MsrB"/>
    <property type="match status" value="1"/>
</dbReference>
<dbReference type="GO" id="GO:0006979">
    <property type="term" value="P:response to oxidative stress"/>
    <property type="evidence" value="ECO:0007669"/>
    <property type="project" value="InterPro"/>
</dbReference>
<evidence type="ECO:0000256" key="6">
    <source>
        <dbReference type="RuleBase" id="RU365044"/>
    </source>
</evidence>
<dbReference type="NCBIfam" id="TIGR00357">
    <property type="entry name" value="peptide-methionine (R)-S-oxide reductase MsrB"/>
    <property type="match status" value="1"/>
</dbReference>
<evidence type="ECO:0000259" key="7">
    <source>
        <dbReference type="PROSITE" id="PS51790"/>
    </source>
</evidence>
<evidence type="ECO:0000256" key="5">
    <source>
        <dbReference type="ARBA" id="ARBA00048488"/>
    </source>
</evidence>
<dbReference type="GO" id="GO:0030091">
    <property type="term" value="P:protein repair"/>
    <property type="evidence" value="ECO:0007669"/>
    <property type="project" value="InterPro"/>
</dbReference>
<dbReference type="PANTHER" id="PTHR10173">
    <property type="entry name" value="METHIONINE SULFOXIDE REDUCTASE"/>
    <property type="match status" value="1"/>
</dbReference>
<dbReference type="SUPFAM" id="SSF51316">
    <property type="entry name" value="Mss4-like"/>
    <property type="match status" value="1"/>
</dbReference>
<dbReference type="GO" id="GO:0005737">
    <property type="term" value="C:cytoplasm"/>
    <property type="evidence" value="ECO:0007669"/>
    <property type="project" value="TreeGrafter"/>
</dbReference>
<comment type="catalytic activity">
    <reaction evidence="5 6">
        <text>L-methionyl-[protein] + [thioredoxin]-disulfide + H2O = L-methionyl-(R)-S-oxide-[protein] + [thioredoxin]-dithiol</text>
        <dbReference type="Rhea" id="RHEA:24164"/>
        <dbReference type="Rhea" id="RHEA-COMP:10698"/>
        <dbReference type="Rhea" id="RHEA-COMP:10700"/>
        <dbReference type="Rhea" id="RHEA-COMP:12313"/>
        <dbReference type="Rhea" id="RHEA-COMP:12314"/>
        <dbReference type="ChEBI" id="CHEBI:15377"/>
        <dbReference type="ChEBI" id="CHEBI:16044"/>
        <dbReference type="ChEBI" id="CHEBI:29950"/>
        <dbReference type="ChEBI" id="CHEBI:45764"/>
        <dbReference type="ChEBI" id="CHEBI:50058"/>
        <dbReference type="EC" id="1.8.4.12"/>
    </reaction>
</comment>
<evidence type="ECO:0000256" key="2">
    <source>
        <dbReference type="ARBA" id="ARBA00022723"/>
    </source>
</evidence>
<dbReference type="Pfam" id="PF01641">
    <property type="entry name" value="SelR"/>
    <property type="match status" value="1"/>
</dbReference>
<feature type="domain" description="MsrB" evidence="7">
    <location>
        <begin position="104"/>
        <end position="226"/>
    </location>
</feature>
<dbReference type="InterPro" id="IPR028427">
    <property type="entry name" value="Met_Sox_Rdtase_MsrB"/>
</dbReference>